<name>A0A934NU14_9NOCA</name>
<dbReference type="EMBL" id="JAEMNV010000007">
    <property type="protein sequence ID" value="MBJ8341284.1"/>
    <property type="molecule type" value="Genomic_DNA"/>
</dbReference>
<protein>
    <recommendedName>
        <fullName evidence="5">Acyl-CoA synthetase</fullName>
    </recommendedName>
</protein>
<sequence length="614" mass="66295">MREFNSPAKFSISPDATAVDVVFDHGANDPEAVVYKRRTEQRWIDVTAGEFATQVEEIAKGLIATGLEPGDRVALMSSTRYEWPLIDYSIWAAGGVTVPIYETSAAEQVAWIMEDSEARILILETPRHRAIFESIVPSPARVDRVFQIDDGAVSELTALGREVDGDRIRERVATLRAETTATLIYTSGTTGRPKGCALTHANLLSETAAVLETTFAGLMQPGRSSLLFLPMAHVFARAVSLAAFTSKVAIGHTSDTKNLVTLFQEFEPDFILSVPRVFEKVYNGARQKAHDASPIKGRIFDTATDVAVAWSEADGRVHTGLRMKHRLFDRLVYTKLRAALGGNCQAAISGGAPLGARLGHFYTGIGIPVYEGYGLTETTAAVTLNVPGSPKIGTVGKPLPGNGVRVADDGELLVRGGVVFRGYWHNDAATAESFDGGWFRTGDLGEVDDDGYVTVTGRKKDIIVTAAGKNVAPAGLEDSLRAHRLISQAIVVGDKRPFVGALITIDSEVFPHWKAEKGKPESLSLAELTDDTDLATEIESAVQLANSRVSNAEAIKTFRVLAVDFTEESGELTPTLKVKRNVVQKNFAAEIEALYGADANRSDVSAKRNFSTSQ</sequence>
<keyword evidence="4" id="KW-0443">Lipid metabolism</keyword>
<feature type="domain" description="AMP-dependent synthetase/ligase" evidence="6">
    <location>
        <begin position="27"/>
        <end position="424"/>
    </location>
</feature>
<evidence type="ECO:0000256" key="4">
    <source>
        <dbReference type="ARBA" id="ARBA00023098"/>
    </source>
</evidence>
<dbReference type="Proteomes" id="UP000655868">
    <property type="component" value="Unassembled WGS sequence"/>
</dbReference>
<evidence type="ECO:0000256" key="1">
    <source>
        <dbReference type="ARBA" id="ARBA00006432"/>
    </source>
</evidence>
<dbReference type="AlphaFoldDB" id="A0A934NU14"/>
<keyword evidence="8" id="KW-1185">Reference proteome</keyword>
<dbReference type="GO" id="GO:0004467">
    <property type="term" value="F:long-chain fatty acid-CoA ligase activity"/>
    <property type="evidence" value="ECO:0007669"/>
    <property type="project" value="TreeGrafter"/>
</dbReference>
<evidence type="ECO:0000259" key="6">
    <source>
        <dbReference type="Pfam" id="PF00501"/>
    </source>
</evidence>
<accession>A0A934NU14</accession>
<dbReference type="PROSITE" id="PS00455">
    <property type="entry name" value="AMP_BINDING"/>
    <property type="match status" value="1"/>
</dbReference>
<evidence type="ECO:0000313" key="7">
    <source>
        <dbReference type="EMBL" id="MBJ8341284.1"/>
    </source>
</evidence>
<evidence type="ECO:0000256" key="5">
    <source>
        <dbReference type="ARBA" id="ARBA00032875"/>
    </source>
</evidence>
<dbReference type="InterPro" id="IPR020845">
    <property type="entry name" value="AMP-binding_CS"/>
</dbReference>
<dbReference type="GO" id="GO:0016020">
    <property type="term" value="C:membrane"/>
    <property type="evidence" value="ECO:0007669"/>
    <property type="project" value="TreeGrafter"/>
</dbReference>
<dbReference type="CDD" id="cd05907">
    <property type="entry name" value="VL_LC_FACS_like"/>
    <property type="match status" value="1"/>
</dbReference>
<dbReference type="PANTHER" id="PTHR43272:SF32">
    <property type="entry name" value="AMP-DEPENDENT SYNTHETASE_LIGASE DOMAIN-CONTAINING PROTEIN"/>
    <property type="match status" value="1"/>
</dbReference>
<proteinExistence type="inferred from homology"/>
<keyword evidence="2 7" id="KW-0436">Ligase</keyword>
<dbReference type="Pfam" id="PF00501">
    <property type="entry name" value="AMP-binding"/>
    <property type="match status" value="1"/>
</dbReference>
<organism evidence="7 8">
    <name type="scientific">Antrihabitans stalagmiti</name>
    <dbReference type="NCBI Taxonomy" id="2799499"/>
    <lineage>
        <taxon>Bacteria</taxon>
        <taxon>Bacillati</taxon>
        <taxon>Actinomycetota</taxon>
        <taxon>Actinomycetes</taxon>
        <taxon>Mycobacteriales</taxon>
        <taxon>Nocardiaceae</taxon>
        <taxon>Antrihabitans</taxon>
    </lineage>
</organism>
<evidence type="ECO:0000313" key="8">
    <source>
        <dbReference type="Proteomes" id="UP000655868"/>
    </source>
</evidence>
<evidence type="ECO:0000256" key="3">
    <source>
        <dbReference type="ARBA" id="ARBA00022832"/>
    </source>
</evidence>
<keyword evidence="3" id="KW-0276">Fatty acid metabolism</keyword>
<gene>
    <name evidence="7" type="ORF">JGU71_20575</name>
</gene>
<dbReference type="Gene3D" id="3.40.50.12780">
    <property type="entry name" value="N-terminal domain of ligase-like"/>
    <property type="match status" value="1"/>
</dbReference>
<comment type="similarity">
    <text evidence="1">Belongs to the ATP-dependent AMP-binding enzyme family.</text>
</comment>
<comment type="caution">
    <text evidence="7">The sequence shown here is derived from an EMBL/GenBank/DDBJ whole genome shotgun (WGS) entry which is preliminary data.</text>
</comment>
<reference evidence="7" key="1">
    <citation type="submission" date="2020-12" db="EMBL/GenBank/DDBJ databases">
        <title>Antrihabitans popcorni sp. nov. and Antrihabitans auranticaus sp. nov., isolated from a larva cave.</title>
        <authorList>
            <person name="Lee S.D."/>
            <person name="Kim I.S."/>
        </authorList>
    </citation>
    <scope>NUCLEOTIDE SEQUENCE</scope>
    <source>
        <strain evidence="7">YC3-6</strain>
    </source>
</reference>
<dbReference type="InterPro" id="IPR042099">
    <property type="entry name" value="ANL_N_sf"/>
</dbReference>
<dbReference type="SUPFAM" id="SSF56801">
    <property type="entry name" value="Acetyl-CoA synthetase-like"/>
    <property type="match status" value="1"/>
</dbReference>
<evidence type="ECO:0000256" key="2">
    <source>
        <dbReference type="ARBA" id="ARBA00022598"/>
    </source>
</evidence>
<dbReference type="Pfam" id="PF23562">
    <property type="entry name" value="AMP-binding_C_3"/>
    <property type="match status" value="1"/>
</dbReference>
<dbReference type="PANTHER" id="PTHR43272">
    <property type="entry name" value="LONG-CHAIN-FATTY-ACID--COA LIGASE"/>
    <property type="match status" value="1"/>
</dbReference>
<dbReference type="RefSeq" id="WP_199706171.1">
    <property type="nucleotide sequence ID" value="NZ_JAEMNV010000007.1"/>
</dbReference>
<dbReference type="InterPro" id="IPR000873">
    <property type="entry name" value="AMP-dep_synth/lig_dom"/>
</dbReference>